<protein>
    <recommendedName>
        <fullName evidence="7">Glycogen synthase</fullName>
        <ecNumber evidence="7">2.4.1.21</ecNumber>
    </recommendedName>
    <alternativeName>
        <fullName evidence="7">Starch [bacterial glycogen] synthase</fullName>
    </alternativeName>
</protein>
<evidence type="ECO:0000313" key="11">
    <source>
        <dbReference type="Proteomes" id="UP000034739"/>
    </source>
</evidence>
<comment type="pathway">
    <text evidence="7">Glycan biosynthesis; glycogen biosynthesis.</text>
</comment>
<comment type="function">
    <text evidence="2 7">Synthesizes alpha-1,4-glucan chains using ADP-glucose.</text>
</comment>
<proteinExistence type="inferred from homology"/>
<evidence type="ECO:0000256" key="6">
    <source>
        <dbReference type="ARBA" id="ARBA00023056"/>
    </source>
</evidence>
<dbReference type="Pfam" id="PF00534">
    <property type="entry name" value="Glycos_transf_1"/>
    <property type="match status" value="1"/>
</dbReference>
<evidence type="ECO:0000256" key="7">
    <source>
        <dbReference type="HAMAP-Rule" id="MF_00484"/>
    </source>
</evidence>
<comment type="caution">
    <text evidence="10">The sequence shown here is derived from an EMBL/GenBank/DDBJ whole genome shotgun (WGS) entry which is preliminary data.</text>
</comment>
<dbReference type="Pfam" id="PF08323">
    <property type="entry name" value="Glyco_transf_5"/>
    <property type="match status" value="1"/>
</dbReference>
<feature type="domain" description="Starch synthase catalytic" evidence="9">
    <location>
        <begin position="2"/>
        <end position="240"/>
    </location>
</feature>
<dbReference type="AlphaFoldDB" id="A0A0G1TYK8"/>
<evidence type="ECO:0000256" key="4">
    <source>
        <dbReference type="ARBA" id="ARBA00022676"/>
    </source>
</evidence>
<accession>A0A0G1TYK8</accession>
<evidence type="ECO:0000256" key="1">
    <source>
        <dbReference type="ARBA" id="ARBA00001478"/>
    </source>
</evidence>
<dbReference type="PANTHER" id="PTHR45825">
    <property type="entry name" value="GRANULE-BOUND STARCH SYNTHASE 1, CHLOROPLASTIC/AMYLOPLASTIC"/>
    <property type="match status" value="1"/>
</dbReference>
<evidence type="ECO:0000313" key="10">
    <source>
        <dbReference type="EMBL" id="KKU86937.1"/>
    </source>
</evidence>
<dbReference type="SUPFAM" id="SSF53756">
    <property type="entry name" value="UDP-Glycosyltransferase/glycogen phosphorylase"/>
    <property type="match status" value="1"/>
</dbReference>
<comment type="catalytic activity">
    <reaction evidence="1 7">
        <text>[(1-&gt;4)-alpha-D-glucosyl](n) + ADP-alpha-D-glucose = [(1-&gt;4)-alpha-D-glucosyl](n+1) + ADP + H(+)</text>
        <dbReference type="Rhea" id="RHEA:18189"/>
        <dbReference type="Rhea" id="RHEA-COMP:9584"/>
        <dbReference type="Rhea" id="RHEA-COMP:9587"/>
        <dbReference type="ChEBI" id="CHEBI:15378"/>
        <dbReference type="ChEBI" id="CHEBI:15444"/>
        <dbReference type="ChEBI" id="CHEBI:57498"/>
        <dbReference type="ChEBI" id="CHEBI:456216"/>
        <dbReference type="EC" id="2.4.1.21"/>
    </reaction>
</comment>
<dbReference type="GO" id="GO:0004373">
    <property type="term" value="F:alpha-1,4-glucan glucosyltransferase (UDP-glucose donor) activity"/>
    <property type="evidence" value="ECO:0007669"/>
    <property type="project" value="InterPro"/>
</dbReference>
<evidence type="ECO:0000256" key="3">
    <source>
        <dbReference type="ARBA" id="ARBA00010281"/>
    </source>
</evidence>
<organism evidence="10 11">
    <name type="scientific">Candidatus Gottesmanbacteria bacterium GW2011_GWA2_47_9</name>
    <dbReference type="NCBI Taxonomy" id="1618445"/>
    <lineage>
        <taxon>Bacteria</taxon>
        <taxon>Candidatus Gottesmaniibacteriota</taxon>
    </lineage>
</organism>
<keyword evidence="4 7" id="KW-0328">Glycosyltransferase</keyword>
<evidence type="ECO:0000259" key="8">
    <source>
        <dbReference type="Pfam" id="PF00534"/>
    </source>
</evidence>
<keyword evidence="5 7" id="KW-0808">Transferase</keyword>
<name>A0A0G1TYK8_9BACT</name>
<feature type="domain" description="Glycosyl transferase family 1" evidence="8">
    <location>
        <begin position="298"/>
        <end position="438"/>
    </location>
</feature>
<evidence type="ECO:0000259" key="9">
    <source>
        <dbReference type="Pfam" id="PF08323"/>
    </source>
</evidence>
<dbReference type="Proteomes" id="UP000034739">
    <property type="component" value="Unassembled WGS sequence"/>
</dbReference>
<dbReference type="GO" id="GO:0009011">
    <property type="term" value="F:alpha-1,4-glucan glucosyltransferase (ADP-glucose donor) activity"/>
    <property type="evidence" value="ECO:0007669"/>
    <property type="project" value="UniProtKB-UniRule"/>
</dbReference>
<feature type="binding site" evidence="7">
    <location>
        <position position="15"/>
    </location>
    <ligand>
        <name>ADP-alpha-D-glucose</name>
        <dbReference type="ChEBI" id="CHEBI:57498"/>
    </ligand>
</feature>
<dbReference type="InterPro" id="IPR013534">
    <property type="entry name" value="Starch_synth_cat_dom"/>
</dbReference>
<evidence type="ECO:0000256" key="2">
    <source>
        <dbReference type="ARBA" id="ARBA00002764"/>
    </source>
</evidence>
<dbReference type="InterPro" id="IPR011835">
    <property type="entry name" value="GS/SS"/>
</dbReference>
<dbReference type="EMBL" id="LCOY01000045">
    <property type="protein sequence ID" value="KKU86937.1"/>
    <property type="molecule type" value="Genomic_DNA"/>
</dbReference>
<reference evidence="10 11" key="1">
    <citation type="journal article" date="2015" name="Nature">
        <title>rRNA introns, odd ribosomes, and small enigmatic genomes across a large radiation of phyla.</title>
        <authorList>
            <person name="Brown C.T."/>
            <person name="Hug L.A."/>
            <person name="Thomas B.C."/>
            <person name="Sharon I."/>
            <person name="Castelle C.J."/>
            <person name="Singh A."/>
            <person name="Wilkins M.J."/>
            <person name="Williams K.H."/>
            <person name="Banfield J.F."/>
        </authorList>
    </citation>
    <scope>NUCLEOTIDE SEQUENCE [LARGE SCALE GENOMIC DNA]</scope>
</reference>
<gene>
    <name evidence="7" type="primary">glgA</name>
    <name evidence="10" type="ORF">UY16_C0045G0006</name>
</gene>
<dbReference type="PANTHER" id="PTHR45825:SF11">
    <property type="entry name" value="ALPHA AMYLASE DOMAIN-CONTAINING PROTEIN"/>
    <property type="match status" value="1"/>
</dbReference>
<dbReference type="InterPro" id="IPR001296">
    <property type="entry name" value="Glyco_trans_1"/>
</dbReference>
<keyword evidence="6 7" id="KW-0320">Glycogen biosynthesis</keyword>
<dbReference type="UniPathway" id="UPA00164"/>
<dbReference type="Gene3D" id="3.40.50.2000">
    <property type="entry name" value="Glycogen Phosphorylase B"/>
    <property type="match status" value="2"/>
</dbReference>
<evidence type="ECO:0000256" key="5">
    <source>
        <dbReference type="ARBA" id="ARBA00022679"/>
    </source>
</evidence>
<dbReference type="NCBIfam" id="TIGR02095">
    <property type="entry name" value="glgA"/>
    <property type="match status" value="1"/>
</dbReference>
<dbReference type="GO" id="GO:0005978">
    <property type="term" value="P:glycogen biosynthetic process"/>
    <property type="evidence" value="ECO:0007669"/>
    <property type="project" value="UniProtKB-UniRule"/>
</dbReference>
<comment type="similarity">
    <text evidence="3 7">Belongs to the glycosyltransferase 1 family. Bacterial/plant glycogen synthase subfamily.</text>
</comment>
<dbReference type="PATRIC" id="fig|1618445.3.peg.1036"/>
<dbReference type="CDD" id="cd03791">
    <property type="entry name" value="GT5_Glycogen_synthase_DULL1-like"/>
    <property type="match status" value="1"/>
</dbReference>
<dbReference type="HAMAP" id="MF_00484">
    <property type="entry name" value="Glycogen_synth"/>
    <property type="match status" value="1"/>
</dbReference>
<dbReference type="EC" id="2.4.1.21" evidence="7"/>
<sequence length="476" mass="53577">MRVLFVTSECVPFFKKGGLADVSYALPVALSKLGVRVAVAMPYFEKMHAKQVKCIGQLAVDYDRRRELVFIFETEIPGSHVPVYLFRHPHLDTYGGHDIADTFAFFSKAVAELYTASPHVMGGTYDILHCNDWHTALVPMLLGEQRKIDGHIGETFQSQGAKTVLSIHNLLYQGETGVSAVLRLGLPRTLFHVFKTPLGHAVKLLREGLEYADVISTVSPTYAREIVRGAHGDSVKAVLASRRDRLVGILNGIDHGIWNPATDAFLPTNYTRERVNPAKKEIKTYLQRSLKLPERDILVFGFVGRLEERQKGIDLIVRAIDTLGNSDFQLVILGTGAARQIKLLERLAKKHSNIAFIHTFDERLARRIYAGADVMLVPSRFEPCGLTQMIAMRYGTLPLVRKTGGLADTVVDGRTGFVFGPYKASALAEKMREALDLWMGKPKVWQKMIDHVMRQDFSWEKSAKEYRDLYRKLLRP</sequence>